<evidence type="ECO:0000313" key="4">
    <source>
        <dbReference type="Proteomes" id="UP001642484"/>
    </source>
</evidence>
<feature type="compositionally biased region" description="Low complexity" evidence="1">
    <location>
        <begin position="1"/>
        <end position="16"/>
    </location>
</feature>
<feature type="compositionally biased region" description="Basic and acidic residues" evidence="1">
    <location>
        <begin position="73"/>
        <end position="85"/>
    </location>
</feature>
<dbReference type="Proteomes" id="UP001642484">
    <property type="component" value="Unassembled WGS sequence"/>
</dbReference>
<protein>
    <submittedName>
        <fullName evidence="3">Uncharacterized protein</fullName>
    </submittedName>
</protein>
<keyword evidence="4" id="KW-1185">Reference proteome</keyword>
<feature type="region of interest" description="Disordered" evidence="1">
    <location>
        <begin position="65"/>
        <end position="105"/>
    </location>
</feature>
<sequence length="105" mass="11660">MGSGASTKSSGTGSPSKPRRTPHSGSRLHQMRQRVRATQRLDPVIPSEQERWTTSKTKTLSLIEEGQEEEDCLKDLGDPSNREASTDSLQWTHPFAPMDLQATHC</sequence>
<gene>
    <name evidence="2" type="ORF">CCMP2556_LOCUS3388</name>
    <name evidence="3" type="ORF">CCMP2556_LOCUS3636</name>
</gene>
<organism evidence="3 4">
    <name type="scientific">Durusdinium trenchii</name>
    <dbReference type="NCBI Taxonomy" id="1381693"/>
    <lineage>
        <taxon>Eukaryota</taxon>
        <taxon>Sar</taxon>
        <taxon>Alveolata</taxon>
        <taxon>Dinophyceae</taxon>
        <taxon>Suessiales</taxon>
        <taxon>Symbiodiniaceae</taxon>
        <taxon>Durusdinium</taxon>
    </lineage>
</organism>
<feature type="region of interest" description="Disordered" evidence="1">
    <location>
        <begin position="1"/>
        <end position="50"/>
    </location>
</feature>
<reference evidence="3 4" key="1">
    <citation type="submission" date="2024-02" db="EMBL/GenBank/DDBJ databases">
        <authorList>
            <person name="Chen Y."/>
            <person name="Shah S."/>
            <person name="Dougan E. K."/>
            <person name="Thang M."/>
            <person name="Chan C."/>
        </authorList>
    </citation>
    <scope>NUCLEOTIDE SEQUENCE [LARGE SCALE GENOMIC DNA]</scope>
</reference>
<evidence type="ECO:0000313" key="2">
    <source>
        <dbReference type="EMBL" id="CAK8993825.1"/>
    </source>
</evidence>
<evidence type="ECO:0000313" key="3">
    <source>
        <dbReference type="EMBL" id="CAK8994446.1"/>
    </source>
</evidence>
<proteinExistence type="predicted"/>
<accession>A0ABP0HXV5</accession>
<dbReference type="EMBL" id="CAXAMN010001447">
    <property type="protein sequence ID" value="CAK8994446.1"/>
    <property type="molecule type" value="Genomic_DNA"/>
</dbReference>
<name>A0ABP0HXV5_9DINO</name>
<comment type="caution">
    <text evidence="3">The sequence shown here is derived from an EMBL/GenBank/DDBJ whole genome shotgun (WGS) entry which is preliminary data.</text>
</comment>
<evidence type="ECO:0000256" key="1">
    <source>
        <dbReference type="SAM" id="MobiDB-lite"/>
    </source>
</evidence>
<dbReference type="EMBL" id="CAXAMN010001336">
    <property type="protein sequence ID" value="CAK8993825.1"/>
    <property type="molecule type" value="Genomic_DNA"/>
</dbReference>